<dbReference type="PATRIC" id="fig|1619011.3.peg.449"/>
<comment type="subcellular location">
    <subcellularLocation>
        <location evidence="1">Membrane</location>
        <topology evidence="1">Multi-pass membrane protein</topology>
    </subcellularLocation>
</comment>
<evidence type="ECO:0000256" key="6">
    <source>
        <dbReference type="ARBA" id="ARBA00022984"/>
    </source>
</evidence>
<dbReference type="Pfam" id="PF01098">
    <property type="entry name" value="FTSW_RODA_SPOVE"/>
    <property type="match status" value="1"/>
</dbReference>
<comment type="similarity">
    <text evidence="11">Belongs to the SEDS family. FtsW subfamily.</text>
</comment>
<feature type="transmembrane region" description="Helical" evidence="16">
    <location>
        <begin position="347"/>
        <end position="368"/>
    </location>
</feature>
<sequence>MLSGHKPDYWIIGVLFFLVLGGFFFLASASSDLAKIKYDDTYLFLKNQFLKGFLPGIVGFLMTYFIYYRRWKKIIPLVFFTSLILLAAVFTPLGYQSHGSFRWVEIGPISFQPSEILKITFILYLAVLLSSSQVRSLKGGWKTYGLFVFVSIIVGGLIFFQPATTTAVIILGAGVIVYFFSGASWKQILLTVLIGLLAIALLAFVTPYRFSRIAPYWNTIAQNISPSLVIKDVQPDSFHLEQSLIAIGTGGLWGVGFGKSTGKYNVLPEPMGDSIFAVIAEEFGFLGVSLVILAYLILFWRGTTLIKRSHDDFAKLCLLGFVSVISLQAIVHIAANSGLLPFTGVPLPLISYGGTSFAVTLTMMGMIANISRYTSMI</sequence>
<keyword evidence="3" id="KW-0808">Transferase</keyword>
<evidence type="ECO:0000256" key="4">
    <source>
        <dbReference type="ARBA" id="ARBA00022692"/>
    </source>
</evidence>
<keyword evidence="8 16" id="KW-0472">Membrane</keyword>
<evidence type="ECO:0000256" key="15">
    <source>
        <dbReference type="ARBA" id="ARBA00049902"/>
    </source>
</evidence>
<gene>
    <name evidence="17" type="ORF">UV58_C0010G0038</name>
</gene>
<dbReference type="GO" id="GO:0008360">
    <property type="term" value="P:regulation of cell shape"/>
    <property type="evidence" value="ECO:0007669"/>
    <property type="project" value="UniProtKB-KW"/>
</dbReference>
<dbReference type="GO" id="GO:0051301">
    <property type="term" value="P:cell division"/>
    <property type="evidence" value="ECO:0007669"/>
    <property type="project" value="InterPro"/>
</dbReference>
<comment type="caution">
    <text evidence="17">The sequence shown here is derived from an EMBL/GenBank/DDBJ whole genome shotgun (WGS) entry which is preliminary data.</text>
</comment>
<reference evidence="17 18" key="1">
    <citation type="journal article" date="2015" name="Nature">
        <title>rRNA introns, odd ribosomes, and small enigmatic genomes across a large radiation of phyla.</title>
        <authorList>
            <person name="Brown C.T."/>
            <person name="Hug L.A."/>
            <person name="Thomas B.C."/>
            <person name="Sharon I."/>
            <person name="Castelle C.J."/>
            <person name="Singh A."/>
            <person name="Wilkins M.J."/>
            <person name="Williams K.H."/>
            <person name="Banfield J.F."/>
        </authorList>
    </citation>
    <scope>NUCLEOTIDE SEQUENCE [LARGE SCALE GENOMIC DNA]</scope>
</reference>
<dbReference type="GO" id="GO:0008955">
    <property type="term" value="F:peptidoglycan glycosyltransferase activity"/>
    <property type="evidence" value="ECO:0007669"/>
    <property type="project" value="UniProtKB-EC"/>
</dbReference>
<evidence type="ECO:0000313" key="18">
    <source>
        <dbReference type="Proteomes" id="UP000034810"/>
    </source>
</evidence>
<evidence type="ECO:0000256" key="11">
    <source>
        <dbReference type="ARBA" id="ARBA00038053"/>
    </source>
</evidence>
<organism evidence="17 18">
    <name type="scientific">Candidatus Wolfebacteria bacterium GW2011_GWC1_43_10</name>
    <dbReference type="NCBI Taxonomy" id="1619011"/>
    <lineage>
        <taxon>Bacteria</taxon>
        <taxon>Candidatus Wolfeibacteriota</taxon>
    </lineage>
</organism>
<evidence type="ECO:0000256" key="16">
    <source>
        <dbReference type="SAM" id="Phobius"/>
    </source>
</evidence>
<evidence type="ECO:0000313" key="17">
    <source>
        <dbReference type="EMBL" id="KKS82418.1"/>
    </source>
</evidence>
<dbReference type="AlphaFoldDB" id="A0A0G1F6A4"/>
<feature type="transmembrane region" description="Helical" evidence="16">
    <location>
        <begin position="49"/>
        <end position="67"/>
    </location>
</feature>
<feature type="transmembrane region" description="Helical" evidence="16">
    <location>
        <begin position="313"/>
        <end position="335"/>
    </location>
</feature>
<evidence type="ECO:0000256" key="5">
    <source>
        <dbReference type="ARBA" id="ARBA00022960"/>
    </source>
</evidence>
<evidence type="ECO:0000256" key="12">
    <source>
        <dbReference type="ARBA" id="ARBA00041185"/>
    </source>
</evidence>
<dbReference type="GO" id="GO:0005886">
    <property type="term" value="C:plasma membrane"/>
    <property type="evidence" value="ECO:0007669"/>
    <property type="project" value="TreeGrafter"/>
</dbReference>
<name>A0A0G1F6A4_9BACT</name>
<keyword evidence="4 16" id="KW-0812">Transmembrane</keyword>
<keyword evidence="6" id="KW-0573">Peptidoglycan synthesis</keyword>
<dbReference type="PANTHER" id="PTHR30474">
    <property type="entry name" value="CELL CYCLE PROTEIN"/>
    <property type="match status" value="1"/>
</dbReference>
<evidence type="ECO:0000256" key="7">
    <source>
        <dbReference type="ARBA" id="ARBA00022989"/>
    </source>
</evidence>
<feature type="transmembrane region" description="Helical" evidence="16">
    <location>
        <begin position="143"/>
        <end position="160"/>
    </location>
</feature>
<accession>A0A0G1F6A4</accession>
<dbReference type="GO" id="GO:0009252">
    <property type="term" value="P:peptidoglycan biosynthetic process"/>
    <property type="evidence" value="ECO:0007669"/>
    <property type="project" value="UniProtKB-KW"/>
</dbReference>
<evidence type="ECO:0000256" key="13">
    <source>
        <dbReference type="ARBA" id="ARBA00041418"/>
    </source>
</evidence>
<dbReference type="EMBL" id="LCFA01000010">
    <property type="protein sequence ID" value="KKS82418.1"/>
    <property type="molecule type" value="Genomic_DNA"/>
</dbReference>
<evidence type="ECO:0000256" key="2">
    <source>
        <dbReference type="ARBA" id="ARBA00022676"/>
    </source>
</evidence>
<feature type="transmembrane region" description="Helical" evidence="16">
    <location>
        <begin position="275"/>
        <end position="301"/>
    </location>
</feature>
<feature type="transmembrane region" description="Helical" evidence="16">
    <location>
        <begin position="166"/>
        <end position="181"/>
    </location>
</feature>
<dbReference type="GO" id="GO:0015648">
    <property type="term" value="F:lipid-linked peptidoglycan transporter activity"/>
    <property type="evidence" value="ECO:0007669"/>
    <property type="project" value="TreeGrafter"/>
</dbReference>
<evidence type="ECO:0000256" key="9">
    <source>
        <dbReference type="ARBA" id="ARBA00032370"/>
    </source>
</evidence>
<dbReference type="EC" id="2.4.99.28" evidence="14"/>
<dbReference type="Proteomes" id="UP000034810">
    <property type="component" value="Unassembled WGS sequence"/>
</dbReference>
<proteinExistence type="inferred from homology"/>
<feature type="transmembrane region" description="Helical" evidence="16">
    <location>
        <begin position="115"/>
        <end position="131"/>
    </location>
</feature>
<dbReference type="GO" id="GO:0032153">
    <property type="term" value="C:cell division site"/>
    <property type="evidence" value="ECO:0007669"/>
    <property type="project" value="TreeGrafter"/>
</dbReference>
<evidence type="ECO:0000256" key="1">
    <source>
        <dbReference type="ARBA" id="ARBA00004141"/>
    </source>
</evidence>
<evidence type="ECO:0000256" key="3">
    <source>
        <dbReference type="ARBA" id="ARBA00022679"/>
    </source>
</evidence>
<protein>
    <recommendedName>
        <fullName evidence="12">Probable peptidoglycan glycosyltransferase FtsW</fullName>
        <ecNumber evidence="14">2.4.99.28</ecNumber>
    </recommendedName>
    <alternativeName>
        <fullName evidence="13">Cell division protein FtsW</fullName>
    </alternativeName>
    <alternativeName>
        <fullName evidence="10">Cell wall polymerase</fullName>
    </alternativeName>
    <alternativeName>
        <fullName evidence="9">Peptidoglycan polymerase</fullName>
    </alternativeName>
</protein>
<feature type="transmembrane region" description="Helical" evidence="16">
    <location>
        <begin position="188"/>
        <end position="208"/>
    </location>
</feature>
<keyword evidence="5" id="KW-0133">Cell shape</keyword>
<dbReference type="PANTHER" id="PTHR30474:SF2">
    <property type="entry name" value="PEPTIDOGLYCAN GLYCOSYLTRANSFERASE FTSW-RELATED"/>
    <property type="match status" value="1"/>
</dbReference>
<evidence type="ECO:0000256" key="10">
    <source>
        <dbReference type="ARBA" id="ARBA00033270"/>
    </source>
</evidence>
<evidence type="ECO:0000256" key="14">
    <source>
        <dbReference type="ARBA" id="ARBA00044770"/>
    </source>
</evidence>
<evidence type="ECO:0000256" key="8">
    <source>
        <dbReference type="ARBA" id="ARBA00023136"/>
    </source>
</evidence>
<feature type="transmembrane region" description="Helical" evidence="16">
    <location>
        <begin position="74"/>
        <end position="95"/>
    </location>
</feature>
<keyword evidence="2" id="KW-0328">Glycosyltransferase</keyword>
<feature type="transmembrane region" description="Helical" evidence="16">
    <location>
        <begin position="9"/>
        <end position="29"/>
    </location>
</feature>
<comment type="catalytic activity">
    <reaction evidence="15">
        <text>[GlcNAc-(1-&gt;4)-Mur2Ac(oyl-L-Ala-gamma-D-Glu-L-Lys-D-Ala-D-Ala)](n)-di-trans,octa-cis-undecaprenyl diphosphate + beta-D-GlcNAc-(1-&gt;4)-Mur2Ac(oyl-L-Ala-gamma-D-Glu-L-Lys-D-Ala-D-Ala)-di-trans,octa-cis-undecaprenyl diphosphate = [GlcNAc-(1-&gt;4)-Mur2Ac(oyl-L-Ala-gamma-D-Glu-L-Lys-D-Ala-D-Ala)](n+1)-di-trans,octa-cis-undecaprenyl diphosphate + di-trans,octa-cis-undecaprenyl diphosphate + H(+)</text>
        <dbReference type="Rhea" id="RHEA:23708"/>
        <dbReference type="Rhea" id="RHEA-COMP:9602"/>
        <dbReference type="Rhea" id="RHEA-COMP:9603"/>
        <dbReference type="ChEBI" id="CHEBI:15378"/>
        <dbReference type="ChEBI" id="CHEBI:58405"/>
        <dbReference type="ChEBI" id="CHEBI:60033"/>
        <dbReference type="ChEBI" id="CHEBI:78435"/>
        <dbReference type="EC" id="2.4.99.28"/>
    </reaction>
</comment>
<keyword evidence="7 16" id="KW-1133">Transmembrane helix</keyword>
<dbReference type="InterPro" id="IPR001182">
    <property type="entry name" value="FtsW/RodA"/>
</dbReference>